<dbReference type="InterPro" id="IPR044775">
    <property type="entry name" value="MFS_ERD6/Tret1-like"/>
</dbReference>
<dbReference type="GO" id="GO:0005886">
    <property type="term" value="C:plasma membrane"/>
    <property type="evidence" value="ECO:0007669"/>
    <property type="project" value="UniProtKB-SubCell"/>
</dbReference>
<dbReference type="InterPro" id="IPR005828">
    <property type="entry name" value="MFS_sugar_transport-like"/>
</dbReference>
<evidence type="ECO:0000256" key="7">
    <source>
        <dbReference type="ARBA" id="ARBA00024348"/>
    </source>
</evidence>
<dbReference type="AlphaFoldDB" id="A0A6J0CAD4"/>
<feature type="transmembrane region" description="Helical" evidence="8">
    <location>
        <begin position="84"/>
        <end position="101"/>
    </location>
</feature>
<dbReference type="SUPFAM" id="SSF103473">
    <property type="entry name" value="MFS general substrate transporter"/>
    <property type="match status" value="1"/>
</dbReference>
<dbReference type="InterPro" id="IPR036259">
    <property type="entry name" value="MFS_trans_sf"/>
</dbReference>
<organism evidence="11">
    <name type="scientific">Neodiprion lecontei</name>
    <name type="common">Redheaded pine sawfly</name>
    <dbReference type="NCBI Taxonomy" id="441921"/>
    <lineage>
        <taxon>Eukaryota</taxon>
        <taxon>Metazoa</taxon>
        <taxon>Ecdysozoa</taxon>
        <taxon>Arthropoda</taxon>
        <taxon>Hexapoda</taxon>
        <taxon>Insecta</taxon>
        <taxon>Pterygota</taxon>
        <taxon>Neoptera</taxon>
        <taxon>Endopterygota</taxon>
        <taxon>Hymenoptera</taxon>
        <taxon>Tenthredinoidea</taxon>
        <taxon>Diprionidae</taxon>
        <taxon>Diprioninae</taxon>
        <taxon>Neodiprion</taxon>
    </lineage>
</organism>
<dbReference type="CDD" id="cd17358">
    <property type="entry name" value="MFS_GLUT6_8_Class3_like"/>
    <property type="match status" value="1"/>
</dbReference>
<dbReference type="InterPro" id="IPR020846">
    <property type="entry name" value="MFS_dom"/>
</dbReference>
<evidence type="ECO:0000256" key="1">
    <source>
        <dbReference type="ARBA" id="ARBA00004651"/>
    </source>
</evidence>
<keyword evidence="2" id="KW-1003">Cell membrane</keyword>
<feature type="transmembrane region" description="Helical" evidence="8">
    <location>
        <begin position="357"/>
        <end position="376"/>
    </location>
</feature>
<evidence type="ECO:0000313" key="10">
    <source>
        <dbReference type="Proteomes" id="UP000829291"/>
    </source>
</evidence>
<feature type="transmembrane region" description="Helical" evidence="8">
    <location>
        <begin position="388"/>
        <end position="408"/>
    </location>
</feature>
<dbReference type="RefSeq" id="XP_015524361.1">
    <property type="nucleotide sequence ID" value="XM_015668875.2"/>
</dbReference>
<dbReference type="KEGG" id="nlo:107227657"/>
<dbReference type="Gene3D" id="1.20.1250.20">
    <property type="entry name" value="MFS general substrate transporter like domains"/>
    <property type="match status" value="1"/>
</dbReference>
<feature type="transmembrane region" description="Helical" evidence="8">
    <location>
        <begin position="316"/>
        <end position="337"/>
    </location>
</feature>
<dbReference type="Pfam" id="PF00083">
    <property type="entry name" value="Sugar_tr"/>
    <property type="match status" value="1"/>
</dbReference>
<evidence type="ECO:0000313" key="11">
    <source>
        <dbReference type="RefSeq" id="XP_015524361.1"/>
    </source>
</evidence>
<feature type="transmembrane region" description="Helical" evidence="8">
    <location>
        <begin position="53"/>
        <end position="75"/>
    </location>
</feature>
<dbReference type="PANTHER" id="PTHR48021:SF46">
    <property type="entry name" value="MAJOR FACILITATOR SUPERFAMILY (MFS) PROFILE DOMAIN-CONTAINING PROTEIN"/>
    <property type="match status" value="1"/>
</dbReference>
<dbReference type="PRINTS" id="PR00171">
    <property type="entry name" value="SUGRTRNSPORT"/>
</dbReference>
<feature type="transmembrane region" description="Helical" evidence="8">
    <location>
        <begin position="165"/>
        <end position="186"/>
    </location>
</feature>
<feature type="transmembrane region" description="Helical" evidence="8">
    <location>
        <begin position="107"/>
        <end position="129"/>
    </location>
</feature>
<evidence type="ECO:0000256" key="8">
    <source>
        <dbReference type="SAM" id="Phobius"/>
    </source>
</evidence>
<evidence type="ECO:0000256" key="2">
    <source>
        <dbReference type="ARBA" id="ARBA00022475"/>
    </source>
</evidence>
<keyword evidence="6" id="KW-0325">Glycoprotein</keyword>
<feature type="transmembrane region" description="Helical" evidence="8">
    <location>
        <begin position="414"/>
        <end position="438"/>
    </location>
</feature>
<dbReference type="InParanoid" id="A0A6J0CAD4"/>
<feature type="transmembrane region" description="Helical" evidence="8">
    <location>
        <begin position="12"/>
        <end position="33"/>
    </location>
</feature>
<sequence>METARTKQWPQYLAAITATISLAITGSHIGWTSPTLPYLKGDNSHVPITSDEASWVASFYLLGTVPGNIIAAFLVDRYGRKRSLLGSGVPLFLGWLLILVADNRHVLYASRFISGLGQGLVYVVCPMYIGEIADSDIRGALGSFMKLMVTLGELYAHAIGPFVSYEILAGLCAILPLLFVLSFAWMPESPYFFLMHERRAEAEASLMRLRVYASRSDLDRDIEEINEAMIRDLSSRGGARQLIDAPGNRRAVIASFGLQLVLQFSGLAAIESYTQEIFAESESGLSAGLAVIILGVFQLAAGVAAAILVDRMGRRPLLIATTTAAGIALAASCSFYFLKLGIGADVRGTGWVLDASVMMYELAVALGLSPLSYMMLGELFPTNVKGVAVTLANVWAALLAFFVSKMYQVLSDNFGVYVSFAWFSVSCFIGIVFIAFFVPETKGKSLNQIQDQLNGRKVIEKSAIAA</sequence>
<evidence type="ECO:0000256" key="4">
    <source>
        <dbReference type="ARBA" id="ARBA00022989"/>
    </source>
</evidence>
<evidence type="ECO:0000259" key="9">
    <source>
        <dbReference type="PROSITE" id="PS50850"/>
    </source>
</evidence>
<dbReference type="GeneID" id="107227657"/>
<dbReference type="OrthoDB" id="6133115at2759"/>
<dbReference type="InterPro" id="IPR005829">
    <property type="entry name" value="Sugar_transporter_CS"/>
</dbReference>
<accession>A0A6J0CAD4</accession>
<protein>
    <submittedName>
        <fullName evidence="11">Facilitated trehalose transporter Tret1</fullName>
    </submittedName>
</protein>
<proteinExistence type="inferred from homology"/>
<keyword evidence="3 8" id="KW-0812">Transmembrane</keyword>
<evidence type="ECO:0000256" key="6">
    <source>
        <dbReference type="ARBA" id="ARBA00023180"/>
    </source>
</evidence>
<dbReference type="PROSITE" id="PS00217">
    <property type="entry name" value="SUGAR_TRANSPORT_2"/>
    <property type="match status" value="1"/>
</dbReference>
<keyword evidence="5 8" id="KW-0472">Membrane</keyword>
<dbReference type="PROSITE" id="PS50850">
    <property type="entry name" value="MFS"/>
    <property type="match status" value="1"/>
</dbReference>
<evidence type="ECO:0000256" key="5">
    <source>
        <dbReference type="ARBA" id="ARBA00023136"/>
    </source>
</evidence>
<comment type="subcellular location">
    <subcellularLocation>
        <location evidence="1">Cell membrane</location>
        <topology evidence="1">Multi-pass membrane protein</topology>
    </subcellularLocation>
</comment>
<reference evidence="11" key="1">
    <citation type="submission" date="2025-08" db="UniProtKB">
        <authorList>
            <consortium name="RefSeq"/>
        </authorList>
    </citation>
    <scope>IDENTIFICATION</scope>
    <source>
        <tissue evidence="11">Thorax and Abdomen</tissue>
    </source>
</reference>
<dbReference type="InterPro" id="IPR003663">
    <property type="entry name" value="Sugar/inositol_transpt"/>
</dbReference>
<gene>
    <name evidence="11" type="primary">LOC107227657</name>
</gene>
<dbReference type="Proteomes" id="UP000829291">
    <property type="component" value="Chromosome 1"/>
</dbReference>
<dbReference type="InterPro" id="IPR050549">
    <property type="entry name" value="MFS_Trehalose_Transporter"/>
</dbReference>
<name>A0A6J0CAD4_NEOLC</name>
<dbReference type="GO" id="GO:0051119">
    <property type="term" value="F:sugar transmembrane transporter activity"/>
    <property type="evidence" value="ECO:0007669"/>
    <property type="project" value="InterPro"/>
</dbReference>
<comment type="similarity">
    <text evidence="7">Belongs to the major facilitator superfamily. Sugar transporter (TC 2.A.1.1) family. Trehalose transporter subfamily.</text>
</comment>
<keyword evidence="10" id="KW-1185">Reference proteome</keyword>
<feature type="domain" description="Major facilitator superfamily (MFS) profile" evidence="9">
    <location>
        <begin position="14"/>
        <end position="442"/>
    </location>
</feature>
<feature type="transmembrane region" description="Helical" evidence="8">
    <location>
        <begin position="290"/>
        <end position="309"/>
    </location>
</feature>
<evidence type="ECO:0000256" key="3">
    <source>
        <dbReference type="ARBA" id="ARBA00022692"/>
    </source>
</evidence>
<dbReference type="PANTHER" id="PTHR48021">
    <property type="match status" value="1"/>
</dbReference>
<dbReference type="FunFam" id="1.20.1250.20:FF:000055">
    <property type="entry name" value="Facilitated trehalose transporter Tret1-2 homolog"/>
    <property type="match status" value="1"/>
</dbReference>
<dbReference type="PROSITE" id="PS00216">
    <property type="entry name" value="SUGAR_TRANSPORT_1"/>
    <property type="match status" value="2"/>
</dbReference>
<keyword evidence="4 8" id="KW-1133">Transmembrane helix</keyword>